<accession>A0A067NFJ7</accession>
<reference evidence="2" key="1">
    <citation type="journal article" date="2014" name="Proc. Natl. Acad. Sci. U.S.A.">
        <title>Extensive sampling of basidiomycete genomes demonstrates inadequacy of the white-rot/brown-rot paradigm for wood decay fungi.</title>
        <authorList>
            <person name="Riley R."/>
            <person name="Salamov A.A."/>
            <person name="Brown D.W."/>
            <person name="Nagy L.G."/>
            <person name="Floudas D."/>
            <person name="Held B.W."/>
            <person name="Levasseur A."/>
            <person name="Lombard V."/>
            <person name="Morin E."/>
            <person name="Otillar R."/>
            <person name="Lindquist E.A."/>
            <person name="Sun H."/>
            <person name="LaButti K.M."/>
            <person name="Schmutz J."/>
            <person name="Jabbour D."/>
            <person name="Luo H."/>
            <person name="Baker S.E."/>
            <person name="Pisabarro A.G."/>
            <person name="Walton J.D."/>
            <person name="Blanchette R.A."/>
            <person name="Henrissat B."/>
            <person name="Martin F."/>
            <person name="Cullen D."/>
            <person name="Hibbett D.S."/>
            <person name="Grigoriev I.V."/>
        </authorList>
    </citation>
    <scope>NUCLEOTIDE SEQUENCE [LARGE SCALE GENOMIC DNA]</scope>
    <source>
        <strain evidence="2">PC15</strain>
    </source>
</reference>
<dbReference type="Proteomes" id="UP000027073">
    <property type="component" value="Unassembled WGS sequence"/>
</dbReference>
<proteinExistence type="predicted"/>
<organism evidence="1 2">
    <name type="scientific">Pleurotus ostreatus (strain PC15)</name>
    <name type="common">Oyster mushroom</name>
    <dbReference type="NCBI Taxonomy" id="1137138"/>
    <lineage>
        <taxon>Eukaryota</taxon>
        <taxon>Fungi</taxon>
        <taxon>Dikarya</taxon>
        <taxon>Basidiomycota</taxon>
        <taxon>Agaricomycotina</taxon>
        <taxon>Agaricomycetes</taxon>
        <taxon>Agaricomycetidae</taxon>
        <taxon>Agaricales</taxon>
        <taxon>Pleurotineae</taxon>
        <taxon>Pleurotaceae</taxon>
        <taxon>Pleurotus</taxon>
    </lineage>
</organism>
<dbReference type="VEuPathDB" id="FungiDB:PLEOSDRAFT_163750"/>
<sequence>MSIPPPDGWDSREKRSFSLRKKMGLPRASHGLYRAIVCNVEINAYLAGLDVLKNIWDQDSDTLERVLARGRTQFPYLALERFPENWPQIVILQAYFRRQRNILVWNMFRRMHEISDGGRPAD</sequence>
<dbReference type="InParanoid" id="A0A067NFJ7"/>
<gene>
    <name evidence="1" type="ORF">PLEOSDRAFT_163750</name>
</gene>
<protein>
    <submittedName>
        <fullName evidence="1">Uncharacterized protein</fullName>
    </submittedName>
</protein>
<evidence type="ECO:0000313" key="1">
    <source>
        <dbReference type="EMBL" id="KDQ22857.1"/>
    </source>
</evidence>
<name>A0A067NFJ7_PLEO1</name>
<dbReference type="AlphaFoldDB" id="A0A067NFJ7"/>
<dbReference type="EMBL" id="KL198014">
    <property type="protein sequence ID" value="KDQ22857.1"/>
    <property type="molecule type" value="Genomic_DNA"/>
</dbReference>
<evidence type="ECO:0000313" key="2">
    <source>
        <dbReference type="Proteomes" id="UP000027073"/>
    </source>
</evidence>
<dbReference type="HOGENOM" id="CLU_2027712_0_0_1"/>